<dbReference type="Proteomes" id="UP000694941">
    <property type="component" value="Unplaced"/>
</dbReference>
<dbReference type="SUPFAM" id="SSF47459">
    <property type="entry name" value="HLH, helix-loop-helix DNA-binding domain"/>
    <property type="match status" value="1"/>
</dbReference>
<accession>A0ABM1SRF7</accession>
<dbReference type="SMART" id="SM00353">
    <property type="entry name" value="HLH"/>
    <property type="match status" value="1"/>
</dbReference>
<evidence type="ECO:0000313" key="6">
    <source>
        <dbReference type="RefSeq" id="XP_022246213.1"/>
    </source>
</evidence>
<keyword evidence="3" id="KW-0539">Nucleus</keyword>
<keyword evidence="2" id="KW-0238">DNA-binding</keyword>
<dbReference type="PROSITE" id="PS50888">
    <property type="entry name" value="BHLH"/>
    <property type="match status" value="1"/>
</dbReference>
<dbReference type="RefSeq" id="XP_022246213.1">
    <property type="nucleotide sequence ID" value="XM_022390505.1"/>
</dbReference>
<feature type="domain" description="BHLH" evidence="4">
    <location>
        <begin position="101"/>
        <end position="152"/>
    </location>
</feature>
<dbReference type="SMART" id="SM00520">
    <property type="entry name" value="BASIC"/>
    <property type="match status" value="1"/>
</dbReference>
<dbReference type="PANTHER" id="PTHR11534">
    <property type="entry name" value="MYOGENIC FACTOR"/>
    <property type="match status" value="1"/>
</dbReference>
<organism evidence="5 6">
    <name type="scientific">Limulus polyphemus</name>
    <name type="common">Atlantic horseshoe crab</name>
    <dbReference type="NCBI Taxonomy" id="6850"/>
    <lineage>
        <taxon>Eukaryota</taxon>
        <taxon>Metazoa</taxon>
        <taxon>Ecdysozoa</taxon>
        <taxon>Arthropoda</taxon>
        <taxon>Chelicerata</taxon>
        <taxon>Merostomata</taxon>
        <taxon>Xiphosura</taxon>
        <taxon>Limulidae</taxon>
        <taxon>Limulus</taxon>
    </lineage>
</organism>
<reference evidence="6" key="1">
    <citation type="submission" date="2025-08" db="UniProtKB">
        <authorList>
            <consortium name="RefSeq"/>
        </authorList>
    </citation>
    <scope>IDENTIFICATION</scope>
    <source>
        <tissue evidence="6">Muscle</tissue>
    </source>
</reference>
<dbReference type="GeneID" id="111086683"/>
<evidence type="ECO:0000313" key="5">
    <source>
        <dbReference type="Proteomes" id="UP000694941"/>
    </source>
</evidence>
<dbReference type="PANTHER" id="PTHR11534:SF9">
    <property type="entry name" value="MYOGENIC-DETERMINATION PROTEIN"/>
    <property type="match status" value="1"/>
</dbReference>
<keyword evidence="5" id="KW-1185">Reference proteome</keyword>
<sequence>MNAESHKLSNTVGFQDSNIFNGSRNTKIVSATTFVSSLKPENVTKCFSHVLGPASPVASSGGTLVTDRSGHVLGPAPRDQTQRACLLWACKACQRKNSTINRRKAATLRERRRLRKVNEAFEMLKKRTCLNPNQKLPKVEILRNAIVYIESLKWLLQSEHSSWDRCNSLCTRCDPESEGEPKTDNFDINTYYFLQGNKSQAVKGFDEQVTPVSSLEYLSYIVERISPTCTSHRLLNSLSKAEQPDKPKE</sequence>
<proteinExistence type="predicted"/>
<evidence type="ECO:0000256" key="2">
    <source>
        <dbReference type="ARBA" id="ARBA00023125"/>
    </source>
</evidence>
<dbReference type="InterPro" id="IPR011598">
    <property type="entry name" value="bHLH_dom"/>
</dbReference>
<dbReference type="Gene3D" id="4.10.280.10">
    <property type="entry name" value="Helix-loop-helix DNA-binding domain"/>
    <property type="match status" value="1"/>
</dbReference>
<dbReference type="Pfam" id="PF01586">
    <property type="entry name" value="Basic"/>
    <property type="match status" value="1"/>
</dbReference>
<protein>
    <submittedName>
        <fullName evidence="6">Transcription factor SUM-1-like</fullName>
    </submittedName>
</protein>
<evidence type="ECO:0000256" key="1">
    <source>
        <dbReference type="ARBA" id="ARBA00004123"/>
    </source>
</evidence>
<dbReference type="InterPro" id="IPR036638">
    <property type="entry name" value="HLH_DNA-bd_sf"/>
</dbReference>
<evidence type="ECO:0000256" key="3">
    <source>
        <dbReference type="ARBA" id="ARBA00023242"/>
    </source>
</evidence>
<dbReference type="InterPro" id="IPR039704">
    <property type="entry name" value="Myogenic_factor"/>
</dbReference>
<gene>
    <name evidence="6" type="primary">LOC111086683</name>
</gene>
<name>A0ABM1SRF7_LIMPO</name>
<evidence type="ECO:0000259" key="4">
    <source>
        <dbReference type="PROSITE" id="PS50888"/>
    </source>
</evidence>
<comment type="subcellular location">
    <subcellularLocation>
        <location evidence="1">Nucleus</location>
    </subcellularLocation>
</comment>
<dbReference type="InterPro" id="IPR002546">
    <property type="entry name" value="MyoD_N"/>
</dbReference>
<dbReference type="CDD" id="cd19699">
    <property type="entry name" value="bHLH_TS_dMYOD_like"/>
    <property type="match status" value="1"/>
</dbReference>
<dbReference type="Pfam" id="PF00010">
    <property type="entry name" value="HLH"/>
    <property type="match status" value="1"/>
</dbReference>